<keyword evidence="8" id="KW-0863">Zinc-finger</keyword>
<sequence length="211" mass="23816">DWQGELLNPCRCNGSVRWTHQPCLLTWISERGSWSCELCYYKFRVRPVNTKHPTQWQGVSLSPIERVQAAAVSLGCLFLLASLVWLVWSGLSPAATWQRRDVLFQICYALYGLMDIVCIGLLVHEGPAVYRILKRWRAVNQRWRVLNYQKNVDKLGKTGPGRASAGSSVLSPLRFHFGVLFLHLLDRFGSGQEGTEAGGVTPELVMRVTTV</sequence>
<evidence type="ECO:0000256" key="12">
    <source>
        <dbReference type="ARBA" id="ARBA00023136"/>
    </source>
</evidence>
<name>S4RHZ9_PETMA</name>
<evidence type="ECO:0000256" key="11">
    <source>
        <dbReference type="ARBA" id="ARBA00022989"/>
    </source>
</evidence>
<evidence type="ECO:0000256" key="3">
    <source>
        <dbReference type="ARBA" id="ARBA00004906"/>
    </source>
</evidence>
<evidence type="ECO:0000256" key="4">
    <source>
        <dbReference type="ARBA" id="ARBA00012483"/>
    </source>
</evidence>
<dbReference type="GO" id="GO:0016567">
    <property type="term" value="P:protein ubiquitination"/>
    <property type="evidence" value="ECO:0007669"/>
    <property type="project" value="UniProtKB-UniPathway"/>
</dbReference>
<dbReference type="OMA" id="HEIPHMR"/>
<feature type="domain" description="RING-CH-type" evidence="14">
    <location>
        <begin position="1"/>
        <end position="46"/>
    </location>
</feature>
<evidence type="ECO:0000256" key="13">
    <source>
        <dbReference type="SAM" id="Phobius"/>
    </source>
</evidence>
<dbReference type="UniPathway" id="UPA00143"/>
<evidence type="ECO:0000259" key="14">
    <source>
        <dbReference type="PROSITE" id="PS51292"/>
    </source>
</evidence>
<dbReference type="Ensembl" id="ENSPMAT00000004850.1">
    <property type="protein sequence ID" value="ENSPMAP00000004831.1"/>
    <property type="gene ID" value="ENSPMAG00000004411.1"/>
</dbReference>
<comment type="catalytic activity">
    <reaction evidence="1">
        <text>S-ubiquitinyl-[E2 ubiquitin-conjugating enzyme]-L-cysteine + [acceptor protein]-L-lysine = [E2 ubiquitin-conjugating enzyme]-L-cysteine + N(6)-ubiquitinyl-[acceptor protein]-L-lysine.</text>
        <dbReference type="EC" id="2.3.2.27"/>
    </reaction>
</comment>
<evidence type="ECO:0000256" key="7">
    <source>
        <dbReference type="ARBA" id="ARBA00022723"/>
    </source>
</evidence>
<dbReference type="InterPro" id="IPR046356">
    <property type="entry name" value="MARCHF4/9/11"/>
</dbReference>
<dbReference type="InterPro" id="IPR011016">
    <property type="entry name" value="Znf_RING-CH"/>
</dbReference>
<keyword evidence="6 13" id="KW-0812">Transmembrane</keyword>
<dbReference type="GO" id="GO:0012505">
    <property type="term" value="C:endomembrane system"/>
    <property type="evidence" value="ECO:0007669"/>
    <property type="project" value="UniProtKB-SubCell"/>
</dbReference>
<reference evidence="15" key="1">
    <citation type="submission" date="2025-08" db="UniProtKB">
        <authorList>
            <consortium name="Ensembl"/>
        </authorList>
    </citation>
    <scope>IDENTIFICATION</scope>
</reference>
<keyword evidence="9" id="KW-0833">Ubl conjugation pathway</keyword>
<evidence type="ECO:0000256" key="8">
    <source>
        <dbReference type="ARBA" id="ARBA00022771"/>
    </source>
</evidence>
<proteinExistence type="predicted"/>
<keyword evidence="12 13" id="KW-0472">Membrane</keyword>
<dbReference type="EC" id="2.3.2.27" evidence="4"/>
<keyword evidence="5" id="KW-0808">Transferase</keyword>
<protein>
    <recommendedName>
        <fullName evidence="4">RING-type E3 ubiquitin transferase</fullName>
        <ecNumber evidence="4">2.3.2.27</ecNumber>
    </recommendedName>
</protein>
<evidence type="ECO:0000256" key="1">
    <source>
        <dbReference type="ARBA" id="ARBA00000900"/>
    </source>
</evidence>
<comment type="subcellular location">
    <subcellularLocation>
        <location evidence="2">Endomembrane system</location>
        <topology evidence="2">Multi-pass membrane protein</topology>
    </subcellularLocation>
</comment>
<comment type="pathway">
    <text evidence="3">Protein modification; protein ubiquitination.</text>
</comment>
<reference evidence="15" key="2">
    <citation type="submission" date="2025-09" db="UniProtKB">
        <authorList>
            <consortium name="Ensembl"/>
        </authorList>
    </citation>
    <scope>IDENTIFICATION</scope>
</reference>
<dbReference type="SMART" id="SM00744">
    <property type="entry name" value="RINGv"/>
    <property type="match status" value="1"/>
</dbReference>
<dbReference type="SUPFAM" id="SSF57850">
    <property type="entry name" value="RING/U-box"/>
    <property type="match status" value="1"/>
</dbReference>
<dbReference type="HOGENOM" id="CLU_045217_1_0_1"/>
<dbReference type="InterPro" id="IPR013083">
    <property type="entry name" value="Znf_RING/FYVE/PHD"/>
</dbReference>
<keyword evidence="10" id="KW-0862">Zinc</keyword>
<evidence type="ECO:0000256" key="6">
    <source>
        <dbReference type="ARBA" id="ARBA00022692"/>
    </source>
</evidence>
<evidence type="ECO:0000256" key="10">
    <source>
        <dbReference type="ARBA" id="ARBA00022833"/>
    </source>
</evidence>
<evidence type="ECO:0000313" key="15">
    <source>
        <dbReference type="Ensembl" id="ENSPMAP00000004831.1"/>
    </source>
</evidence>
<dbReference type="STRING" id="7757.ENSPMAP00000004831"/>
<dbReference type="AlphaFoldDB" id="S4RHZ9"/>
<keyword evidence="11 13" id="KW-1133">Transmembrane helix</keyword>
<organism evidence="15">
    <name type="scientific">Petromyzon marinus</name>
    <name type="common">Sea lamprey</name>
    <dbReference type="NCBI Taxonomy" id="7757"/>
    <lineage>
        <taxon>Eukaryota</taxon>
        <taxon>Metazoa</taxon>
        <taxon>Chordata</taxon>
        <taxon>Craniata</taxon>
        <taxon>Vertebrata</taxon>
        <taxon>Cyclostomata</taxon>
        <taxon>Hyperoartia</taxon>
        <taxon>Petromyzontiformes</taxon>
        <taxon>Petromyzontidae</taxon>
        <taxon>Petromyzon</taxon>
    </lineage>
</organism>
<evidence type="ECO:0000256" key="2">
    <source>
        <dbReference type="ARBA" id="ARBA00004127"/>
    </source>
</evidence>
<dbReference type="PANTHER" id="PTHR46053:SF2">
    <property type="entry name" value="RING-TYPE E3 UBIQUITIN TRANSFERASE"/>
    <property type="match status" value="1"/>
</dbReference>
<dbReference type="PROSITE" id="PS51292">
    <property type="entry name" value="ZF_RING_CH"/>
    <property type="match status" value="1"/>
</dbReference>
<feature type="transmembrane region" description="Helical" evidence="13">
    <location>
        <begin position="69"/>
        <end position="88"/>
    </location>
</feature>
<evidence type="ECO:0000256" key="5">
    <source>
        <dbReference type="ARBA" id="ARBA00022679"/>
    </source>
</evidence>
<accession>S4RHZ9</accession>
<dbReference type="GO" id="GO:0061630">
    <property type="term" value="F:ubiquitin protein ligase activity"/>
    <property type="evidence" value="ECO:0007669"/>
    <property type="project" value="UniProtKB-EC"/>
</dbReference>
<dbReference type="PANTHER" id="PTHR46053">
    <property type="entry name" value="E3 UBIQUITIN-PROTEIN LIGASE MARCH4-LIKE"/>
    <property type="match status" value="1"/>
</dbReference>
<dbReference type="GO" id="GO:0008270">
    <property type="term" value="F:zinc ion binding"/>
    <property type="evidence" value="ECO:0007669"/>
    <property type="project" value="UniProtKB-KW"/>
</dbReference>
<feature type="transmembrane region" description="Helical" evidence="13">
    <location>
        <begin position="108"/>
        <end position="133"/>
    </location>
</feature>
<keyword evidence="7" id="KW-0479">Metal-binding</keyword>
<dbReference type="Pfam" id="PF12906">
    <property type="entry name" value="RINGv"/>
    <property type="match status" value="1"/>
</dbReference>
<evidence type="ECO:0000256" key="9">
    <source>
        <dbReference type="ARBA" id="ARBA00022786"/>
    </source>
</evidence>
<dbReference type="GeneTree" id="ENSGT00940000158179"/>
<dbReference type="Gene3D" id="3.30.40.10">
    <property type="entry name" value="Zinc/RING finger domain, C3HC4 (zinc finger)"/>
    <property type="match status" value="1"/>
</dbReference>